<evidence type="ECO:0000256" key="1">
    <source>
        <dbReference type="SAM" id="MobiDB-lite"/>
    </source>
</evidence>
<reference evidence="2" key="2">
    <citation type="submission" date="2017-05" db="UniProtKB">
        <authorList>
            <consortium name="EnsemblMetazoa"/>
        </authorList>
    </citation>
    <scope>IDENTIFICATION</scope>
</reference>
<dbReference type="eggNOG" id="ENOG502S4IT">
    <property type="taxonomic scope" value="Eukaryota"/>
</dbReference>
<protein>
    <submittedName>
        <fullName evidence="2">Uncharacterized protein</fullName>
    </submittedName>
</protein>
<sequence length="162" mass="19342">MALGLPNYRDTFAGFSKHFWAGSIPKDRWNELVWVDRWYNPLDNRSRTPSQRHKFLAQSRPNIPQQWTLPEISQPLGFFSRSKEQQSQFPDLKTRCERWSTLREMLPSRGHTLSARPPKWGTNESRPPVMSARRPKRYPHLNSPMTNYIDDMHKSDRLFRLY</sequence>
<keyword evidence="3" id="KW-1185">Reference proteome</keyword>
<dbReference type="EnsemblMetazoa" id="Aqu2.1.44244_001">
    <property type="protein sequence ID" value="Aqu2.1.44244_001"/>
    <property type="gene ID" value="Aqu2.1.44244"/>
</dbReference>
<dbReference type="OMA" id="WVNKRYI"/>
<dbReference type="InParanoid" id="A0A1X7VXU1"/>
<dbReference type="KEGG" id="aqu:100637192"/>
<name>A0A1X7VXU1_AMPQE</name>
<evidence type="ECO:0000313" key="2">
    <source>
        <dbReference type="EnsemblMetazoa" id="Aqu2.1.44244_001"/>
    </source>
</evidence>
<dbReference type="OrthoDB" id="10059362at2759"/>
<organism evidence="2">
    <name type="scientific">Amphimedon queenslandica</name>
    <name type="common">Sponge</name>
    <dbReference type="NCBI Taxonomy" id="400682"/>
    <lineage>
        <taxon>Eukaryota</taxon>
        <taxon>Metazoa</taxon>
        <taxon>Porifera</taxon>
        <taxon>Demospongiae</taxon>
        <taxon>Heteroscleromorpha</taxon>
        <taxon>Haplosclerida</taxon>
        <taxon>Niphatidae</taxon>
        <taxon>Amphimedon</taxon>
    </lineage>
</organism>
<evidence type="ECO:0000313" key="3">
    <source>
        <dbReference type="Proteomes" id="UP000007879"/>
    </source>
</evidence>
<dbReference type="Proteomes" id="UP000007879">
    <property type="component" value="Unassembled WGS sequence"/>
</dbReference>
<reference evidence="3" key="1">
    <citation type="journal article" date="2010" name="Nature">
        <title>The Amphimedon queenslandica genome and the evolution of animal complexity.</title>
        <authorList>
            <person name="Srivastava M."/>
            <person name="Simakov O."/>
            <person name="Chapman J."/>
            <person name="Fahey B."/>
            <person name="Gauthier M.E."/>
            <person name="Mitros T."/>
            <person name="Richards G.S."/>
            <person name="Conaco C."/>
            <person name="Dacre M."/>
            <person name="Hellsten U."/>
            <person name="Larroux C."/>
            <person name="Putnam N.H."/>
            <person name="Stanke M."/>
            <person name="Adamska M."/>
            <person name="Darling A."/>
            <person name="Degnan S.M."/>
            <person name="Oakley T.H."/>
            <person name="Plachetzki D.C."/>
            <person name="Zhai Y."/>
            <person name="Adamski M."/>
            <person name="Calcino A."/>
            <person name="Cummins S.F."/>
            <person name="Goodstein D.M."/>
            <person name="Harris C."/>
            <person name="Jackson D.J."/>
            <person name="Leys S.P."/>
            <person name="Shu S."/>
            <person name="Woodcroft B.J."/>
            <person name="Vervoort M."/>
            <person name="Kosik K.S."/>
            <person name="Manning G."/>
            <person name="Degnan B.M."/>
            <person name="Rokhsar D.S."/>
        </authorList>
    </citation>
    <scope>NUCLEOTIDE SEQUENCE [LARGE SCALE GENOMIC DNA]</scope>
</reference>
<dbReference type="AlphaFoldDB" id="A0A1X7VXU1"/>
<feature type="region of interest" description="Disordered" evidence="1">
    <location>
        <begin position="110"/>
        <end position="143"/>
    </location>
</feature>
<gene>
    <name evidence="2" type="primary">100637192</name>
</gene>
<dbReference type="EnsemblMetazoa" id="XM_003382496.3">
    <property type="protein sequence ID" value="XP_003382544.1"/>
    <property type="gene ID" value="LOC100637192"/>
</dbReference>
<accession>A0A1X7VXU1</accession>
<proteinExistence type="predicted"/>